<dbReference type="Pfam" id="PF13581">
    <property type="entry name" value="HATPase_c_2"/>
    <property type="match status" value="1"/>
</dbReference>
<name>A0A1K0GVH3_9ACTN</name>
<dbReference type="EMBL" id="MEIA01000159">
    <property type="protein sequence ID" value="OJF13387.1"/>
    <property type="molecule type" value="Genomic_DNA"/>
</dbReference>
<dbReference type="RefSeq" id="WP_071806041.1">
    <property type="nucleotide sequence ID" value="NZ_MEIA01000159.1"/>
</dbReference>
<keyword evidence="1" id="KW-0418">Kinase</keyword>
<keyword evidence="1" id="KW-0723">Serine/threonine-protein kinase</keyword>
<evidence type="ECO:0000259" key="2">
    <source>
        <dbReference type="Pfam" id="PF13581"/>
    </source>
</evidence>
<evidence type="ECO:0000313" key="3">
    <source>
        <dbReference type="EMBL" id="OJF13387.1"/>
    </source>
</evidence>
<reference evidence="3 4" key="1">
    <citation type="submission" date="2016-09" db="EMBL/GenBank/DDBJ databases">
        <title>Couchioplanes caeruleus draft genome sequence.</title>
        <authorList>
            <person name="Sheehan J."/>
            <person name="Caffrey P."/>
        </authorList>
    </citation>
    <scope>NUCLEOTIDE SEQUENCE [LARGE SCALE GENOMIC DNA]</scope>
    <source>
        <strain evidence="3 4">DSM 43634</strain>
    </source>
</reference>
<dbReference type="AlphaFoldDB" id="A0A1K0GVH3"/>
<comment type="caution">
    <text evidence="3">The sequence shown here is derived from an EMBL/GenBank/DDBJ whole genome shotgun (WGS) entry which is preliminary data.</text>
</comment>
<protein>
    <submittedName>
        <fullName evidence="3">Anti-sigma regulatory factor</fullName>
    </submittedName>
</protein>
<dbReference type="InterPro" id="IPR003594">
    <property type="entry name" value="HATPase_dom"/>
</dbReference>
<sequence>MADPVFDPPLVADADSLDYHQPADLSTVRAFVAARAAALGLGDRRAELLVLAVSELATNTLQHTAGSGRVRVFARPGVVVCDVVDQGPMREWGRRMPAADALGGRGLAIVAHICDEVETTAVEDGTRVRIRLRL</sequence>
<dbReference type="Gene3D" id="3.30.565.10">
    <property type="entry name" value="Histidine kinase-like ATPase, C-terminal domain"/>
    <property type="match status" value="1"/>
</dbReference>
<organism evidence="3 4">
    <name type="scientific">Couchioplanes caeruleus subsp. caeruleus</name>
    <dbReference type="NCBI Taxonomy" id="56427"/>
    <lineage>
        <taxon>Bacteria</taxon>
        <taxon>Bacillati</taxon>
        <taxon>Actinomycetota</taxon>
        <taxon>Actinomycetes</taxon>
        <taxon>Micromonosporales</taxon>
        <taxon>Micromonosporaceae</taxon>
        <taxon>Couchioplanes</taxon>
    </lineage>
</organism>
<dbReference type="PANTHER" id="PTHR35526:SF3">
    <property type="entry name" value="ANTI-SIGMA-F FACTOR RSBW"/>
    <property type="match status" value="1"/>
</dbReference>
<feature type="domain" description="Histidine kinase/HSP90-like ATPase" evidence="2">
    <location>
        <begin position="21"/>
        <end position="131"/>
    </location>
</feature>
<dbReference type="SUPFAM" id="SSF55874">
    <property type="entry name" value="ATPase domain of HSP90 chaperone/DNA topoisomerase II/histidine kinase"/>
    <property type="match status" value="1"/>
</dbReference>
<dbReference type="GO" id="GO:0004674">
    <property type="term" value="F:protein serine/threonine kinase activity"/>
    <property type="evidence" value="ECO:0007669"/>
    <property type="project" value="UniProtKB-KW"/>
</dbReference>
<evidence type="ECO:0000256" key="1">
    <source>
        <dbReference type="ARBA" id="ARBA00022527"/>
    </source>
</evidence>
<dbReference type="CDD" id="cd16936">
    <property type="entry name" value="HATPase_RsbW-like"/>
    <property type="match status" value="1"/>
</dbReference>
<dbReference type="InterPro" id="IPR050267">
    <property type="entry name" value="Anti-sigma-factor_SerPK"/>
</dbReference>
<gene>
    <name evidence="3" type="ORF">BG844_15555</name>
</gene>
<dbReference type="PANTHER" id="PTHR35526">
    <property type="entry name" value="ANTI-SIGMA-F FACTOR RSBW-RELATED"/>
    <property type="match status" value="1"/>
</dbReference>
<keyword evidence="1" id="KW-0808">Transferase</keyword>
<dbReference type="InterPro" id="IPR036890">
    <property type="entry name" value="HATPase_C_sf"/>
</dbReference>
<accession>A0A1K0GVH3</accession>
<proteinExistence type="predicted"/>
<evidence type="ECO:0000313" key="4">
    <source>
        <dbReference type="Proteomes" id="UP000182486"/>
    </source>
</evidence>
<keyword evidence="4" id="KW-1185">Reference proteome</keyword>
<dbReference type="Proteomes" id="UP000182486">
    <property type="component" value="Unassembled WGS sequence"/>
</dbReference>